<keyword evidence="2" id="KW-1185">Reference proteome</keyword>
<protein>
    <submittedName>
        <fullName evidence="1">Uncharacterized protein</fullName>
    </submittedName>
</protein>
<evidence type="ECO:0000313" key="1">
    <source>
        <dbReference type="EMBL" id="MDN4171487.1"/>
    </source>
</evidence>
<reference evidence="1" key="1">
    <citation type="submission" date="2023-06" db="EMBL/GenBank/DDBJ databases">
        <title>Draft genome sequence of Nocardioides sp. SOB77.</title>
        <authorList>
            <person name="Zhang G."/>
        </authorList>
    </citation>
    <scope>NUCLEOTIDE SEQUENCE</scope>
    <source>
        <strain evidence="1">SOB77</strain>
    </source>
</reference>
<comment type="caution">
    <text evidence="1">The sequence shown here is derived from an EMBL/GenBank/DDBJ whole genome shotgun (WGS) entry which is preliminary data.</text>
</comment>
<evidence type="ECO:0000313" key="2">
    <source>
        <dbReference type="Proteomes" id="UP001168620"/>
    </source>
</evidence>
<dbReference type="RefSeq" id="WP_300950414.1">
    <property type="nucleotide sequence ID" value="NZ_JAUHJQ010000001.1"/>
</dbReference>
<proteinExistence type="predicted"/>
<sequence>MTYAPVIETQTDVERAWRTLMRPLGWTRTSTWLMFVGPDRRPFPPLTEIDDCAGPPPGDIARQLGALLAHLRADSLPGVRVAFLRSRPGLGGIEDDDRAWAAALYAAARTAGMPAEVVHLATDEDVVAVPMDEAALPVTT</sequence>
<accession>A0ABT8F9Y9</accession>
<dbReference type="Proteomes" id="UP001168620">
    <property type="component" value="Unassembled WGS sequence"/>
</dbReference>
<gene>
    <name evidence="1" type="ORF">QWY28_00875</name>
</gene>
<name>A0ABT8F9Y9_9ACTN</name>
<dbReference type="EMBL" id="JAUHJQ010000001">
    <property type="protein sequence ID" value="MDN4171487.1"/>
    <property type="molecule type" value="Genomic_DNA"/>
</dbReference>
<organism evidence="1 2">
    <name type="scientific">Nocardioides oceani</name>
    <dbReference type="NCBI Taxonomy" id="3058369"/>
    <lineage>
        <taxon>Bacteria</taxon>
        <taxon>Bacillati</taxon>
        <taxon>Actinomycetota</taxon>
        <taxon>Actinomycetes</taxon>
        <taxon>Propionibacteriales</taxon>
        <taxon>Nocardioidaceae</taxon>
        <taxon>Nocardioides</taxon>
    </lineage>
</organism>